<dbReference type="InterPro" id="IPR006139">
    <property type="entry name" value="D-isomer_2_OHA_DH_cat_dom"/>
</dbReference>
<dbReference type="InterPro" id="IPR029752">
    <property type="entry name" value="D-isomer_DH_CS1"/>
</dbReference>
<dbReference type="InterPro" id="IPR029753">
    <property type="entry name" value="D-isomer_DH_CS"/>
</dbReference>
<dbReference type="AlphaFoldDB" id="A0A450TJ40"/>
<dbReference type="Pfam" id="PF02826">
    <property type="entry name" value="2-Hacid_dh_C"/>
    <property type="match status" value="1"/>
</dbReference>
<dbReference type="EMBL" id="CAADFA010000453">
    <property type="protein sequence ID" value="VFJ67371.1"/>
    <property type="molecule type" value="Genomic_DNA"/>
</dbReference>
<feature type="domain" description="D-isomer specific 2-hydroxyacid dehydrogenase NAD-binding" evidence="6">
    <location>
        <begin position="107"/>
        <end position="286"/>
    </location>
</feature>
<keyword evidence="3" id="KW-0520">NAD</keyword>
<organism evidence="8">
    <name type="scientific">Candidatus Kentrum sp. FM</name>
    <dbReference type="NCBI Taxonomy" id="2126340"/>
    <lineage>
        <taxon>Bacteria</taxon>
        <taxon>Pseudomonadati</taxon>
        <taxon>Pseudomonadota</taxon>
        <taxon>Gammaproteobacteria</taxon>
        <taxon>Candidatus Kentrum</taxon>
    </lineage>
</organism>
<dbReference type="InterPro" id="IPR006140">
    <property type="entry name" value="D-isomer_DH_NAD-bd"/>
</dbReference>
<dbReference type="InterPro" id="IPR036291">
    <property type="entry name" value="NAD(P)-bd_dom_sf"/>
</dbReference>
<dbReference type="EMBL" id="CAADEZ010000233">
    <property type="protein sequence ID" value="VFJ59260.1"/>
    <property type="molecule type" value="Genomic_DNA"/>
</dbReference>
<dbReference type="GO" id="GO:0016616">
    <property type="term" value="F:oxidoreductase activity, acting on the CH-OH group of donors, NAD or NADP as acceptor"/>
    <property type="evidence" value="ECO:0007669"/>
    <property type="project" value="InterPro"/>
</dbReference>
<dbReference type="PANTHER" id="PTHR43761">
    <property type="entry name" value="D-ISOMER SPECIFIC 2-HYDROXYACID DEHYDROGENASE FAMILY PROTEIN (AFU_ORTHOLOGUE AFUA_1G13630)"/>
    <property type="match status" value="1"/>
</dbReference>
<evidence type="ECO:0000259" key="5">
    <source>
        <dbReference type="Pfam" id="PF00389"/>
    </source>
</evidence>
<dbReference type="EMBL" id="CAADFL010000172">
    <property type="protein sequence ID" value="VFK11225.1"/>
    <property type="molecule type" value="Genomic_DNA"/>
</dbReference>
<evidence type="ECO:0000313" key="7">
    <source>
        <dbReference type="EMBL" id="VFJ59260.1"/>
    </source>
</evidence>
<dbReference type="PROSITE" id="PS00065">
    <property type="entry name" value="D_2_HYDROXYACID_DH_1"/>
    <property type="match status" value="1"/>
</dbReference>
<dbReference type="CDD" id="cd12162">
    <property type="entry name" value="2-Hacid_dh_4"/>
    <property type="match status" value="1"/>
</dbReference>
<dbReference type="PANTHER" id="PTHR43761:SF1">
    <property type="entry name" value="D-ISOMER SPECIFIC 2-HYDROXYACID DEHYDROGENASE CATALYTIC DOMAIN-CONTAINING PROTEIN-RELATED"/>
    <property type="match status" value="1"/>
</dbReference>
<dbReference type="InterPro" id="IPR050418">
    <property type="entry name" value="D-iso_2-hydroxyacid_DH_PdxB"/>
</dbReference>
<evidence type="ECO:0000256" key="3">
    <source>
        <dbReference type="ARBA" id="ARBA00023027"/>
    </source>
</evidence>
<comment type="similarity">
    <text evidence="1 4">Belongs to the D-isomer specific 2-hydroxyacid dehydrogenase family.</text>
</comment>
<feature type="domain" description="D-isomer specific 2-hydroxyacid dehydrogenase catalytic" evidence="5">
    <location>
        <begin position="26"/>
        <end position="317"/>
    </location>
</feature>
<evidence type="ECO:0000313" key="9">
    <source>
        <dbReference type="EMBL" id="VFK11225.1"/>
    </source>
</evidence>
<sequence>MHITVLDGYTLNPGDLGWDDLKALGSCEIHDRTPPEMVCERMAGADAVLTNKAIVSRAAIEQSARLAYIGVLATGYNVVDIQAAAKRGIPVTNVPAYGTRSVAQHVFAHVLTYAHRIEHHAGTVRNGRWSESPDFCYWDYPLVELAGKTMGIIGFGRIGQATAQLALAFGLNVIAYTRTPPTEVPRGIRFVACDDVFRESDFVSLHCPLTPQTEHLVDARRLSLMKPSAVLINTSRGPLVDEPALARALDSAHLAAACLDVLATEPPPRDNPLLTARNCTITPHMAWATREARARLMKIVVGNLRAFMDGRPRNVVNGY</sequence>
<dbReference type="SUPFAM" id="SSF52283">
    <property type="entry name" value="Formate/glycerate dehydrogenase catalytic domain-like"/>
    <property type="match status" value="1"/>
</dbReference>
<evidence type="ECO:0000259" key="6">
    <source>
        <dbReference type="Pfam" id="PF02826"/>
    </source>
</evidence>
<dbReference type="FunFam" id="3.40.50.720:FF:000203">
    <property type="entry name" value="D-3-phosphoglycerate dehydrogenase (SerA)"/>
    <property type="match status" value="1"/>
</dbReference>
<dbReference type="SUPFAM" id="SSF51735">
    <property type="entry name" value="NAD(P)-binding Rossmann-fold domains"/>
    <property type="match status" value="1"/>
</dbReference>
<protein>
    <submittedName>
        <fullName evidence="8">Glycerate dehydrogenase</fullName>
    </submittedName>
</protein>
<evidence type="ECO:0000256" key="1">
    <source>
        <dbReference type="ARBA" id="ARBA00005854"/>
    </source>
</evidence>
<dbReference type="GO" id="GO:0051287">
    <property type="term" value="F:NAD binding"/>
    <property type="evidence" value="ECO:0007669"/>
    <property type="project" value="InterPro"/>
</dbReference>
<gene>
    <name evidence="7" type="ORF">BECKFM1743A_GA0114220_102337</name>
    <name evidence="9" type="ORF">BECKFM1743B_GA0114221_101727</name>
    <name evidence="8" type="ORF">BECKFM1743C_GA0114222_104531</name>
</gene>
<accession>A0A450TJ40</accession>
<name>A0A450TJ40_9GAMM</name>
<dbReference type="Pfam" id="PF00389">
    <property type="entry name" value="2-Hacid_dh"/>
    <property type="match status" value="1"/>
</dbReference>
<keyword evidence="2 4" id="KW-0560">Oxidoreductase</keyword>
<evidence type="ECO:0000256" key="2">
    <source>
        <dbReference type="ARBA" id="ARBA00023002"/>
    </source>
</evidence>
<dbReference type="Gene3D" id="3.40.50.720">
    <property type="entry name" value="NAD(P)-binding Rossmann-like Domain"/>
    <property type="match status" value="2"/>
</dbReference>
<dbReference type="PROSITE" id="PS00671">
    <property type="entry name" value="D_2_HYDROXYACID_DH_3"/>
    <property type="match status" value="1"/>
</dbReference>
<proteinExistence type="inferred from homology"/>
<evidence type="ECO:0000313" key="8">
    <source>
        <dbReference type="EMBL" id="VFJ67371.1"/>
    </source>
</evidence>
<dbReference type="PROSITE" id="PS00670">
    <property type="entry name" value="D_2_HYDROXYACID_DH_2"/>
    <property type="match status" value="1"/>
</dbReference>
<reference evidence="8" key="1">
    <citation type="submission" date="2019-02" db="EMBL/GenBank/DDBJ databases">
        <authorList>
            <person name="Gruber-Vodicka R. H."/>
            <person name="Seah K. B. B."/>
        </authorList>
    </citation>
    <scope>NUCLEOTIDE SEQUENCE</scope>
    <source>
        <strain evidence="7">BECK_BZ163</strain>
        <strain evidence="9">BECK_BZ164</strain>
        <strain evidence="8">BECK_BZ165</strain>
    </source>
</reference>
<evidence type="ECO:0000256" key="4">
    <source>
        <dbReference type="RuleBase" id="RU003719"/>
    </source>
</evidence>